<keyword evidence="2" id="KW-0560">Oxidoreductase</keyword>
<dbReference type="GO" id="GO:0020037">
    <property type="term" value="F:heme binding"/>
    <property type="evidence" value="ECO:0007669"/>
    <property type="project" value="InterPro"/>
</dbReference>
<dbReference type="InterPro" id="IPR017972">
    <property type="entry name" value="Cyt_P450_CS"/>
</dbReference>
<dbReference type="Pfam" id="PF00067">
    <property type="entry name" value="p450"/>
    <property type="match status" value="1"/>
</dbReference>
<evidence type="ECO:0000313" key="3">
    <source>
        <dbReference type="EMBL" id="TGD76145.1"/>
    </source>
</evidence>
<comment type="similarity">
    <text evidence="1 2">Belongs to the cytochrome P450 family.</text>
</comment>
<protein>
    <submittedName>
        <fullName evidence="3">Cytochrome P450</fullName>
    </submittedName>
</protein>
<dbReference type="PRINTS" id="PR00385">
    <property type="entry name" value="P450"/>
</dbReference>
<gene>
    <name evidence="3" type="ORF">E4634_00935</name>
</gene>
<accession>A0A4Z0MA23</accession>
<dbReference type="InterPro" id="IPR001128">
    <property type="entry name" value="Cyt_P450"/>
</dbReference>
<name>A0A4Z0MA23_9GAMM</name>
<dbReference type="Gene3D" id="1.10.630.10">
    <property type="entry name" value="Cytochrome P450"/>
    <property type="match status" value="1"/>
</dbReference>
<reference evidence="3 4" key="1">
    <citation type="submission" date="2019-04" db="EMBL/GenBank/DDBJ databases">
        <title>Taxonomy of novel Haliea sp. from mangrove soil of West Coast of India.</title>
        <authorList>
            <person name="Verma A."/>
            <person name="Kumar P."/>
            <person name="Krishnamurthi S."/>
        </authorList>
    </citation>
    <scope>NUCLEOTIDE SEQUENCE [LARGE SCALE GENOMIC DNA]</scope>
    <source>
        <strain evidence="3 4">SAOS-164</strain>
    </source>
</reference>
<dbReference type="OrthoDB" id="9764248at2"/>
<sequence length="403" mass="45742">MQALETLDLPYLPMEQEGFSADPLPWFEEARSKHPWVARCAFGLVVHEHGAIEDLLRMDQHLCPSFDNIIETMGAQDTPWGRFTEVQLLAHTGDSHRRMRDILAPMFTPAAANRNRPLMRATMQDLLDTWAPRGAFDFEEFISYYPISVLSAMIGAPRADIPRLRSSLEAMGLGFAMDPTHLPALQEAIGILDDFVQDMVARRRAEGERAEPQDLLDDLLFAGKAGKLEDREIYDLLIFMFVAGYDTSKNVMTLTMSMLLERPESYARCAEDLGWCSKIVEEAIRFRNPTMIFRKVAQDIEYRDTVLPAGTMLFFPANVSGHDPRYFDQADDFLPERERKARHIAFGRGMHICLGQFIARAQIEEGLHLIAQRLRNPRLTGEIGYRPFYGVGGLKGLPIAFDT</sequence>
<comment type="caution">
    <text evidence="3">The sequence shown here is derived from an EMBL/GenBank/DDBJ whole genome shotgun (WGS) entry which is preliminary data.</text>
</comment>
<keyword evidence="2" id="KW-0408">Iron</keyword>
<keyword evidence="4" id="KW-1185">Reference proteome</keyword>
<dbReference type="GO" id="GO:0008395">
    <property type="term" value="F:steroid hydroxylase activity"/>
    <property type="evidence" value="ECO:0007669"/>
    <property type="project" value="TreeGrafter"/>
</dbReference>
<dbReference type="PANTHER" id="PTHR46696">
    <property type="entry name" value="P450, PUTATIVE (EUROFUNG)-RELATED"/>
    <property type="match status" value="1"/>
</dbReference>
<dbReference type="PANTHER" id="PTHR46696:SF4">
    <property type="entry name" value="BIOTIN BIOSYNTHESIS CYTOCHROME P450"/>
    <property type="match status" value="1"/>
</dbReference>
<keyword evidence="2" id="KW-0503">Monooxygenase</keyword>
<evidence type="ECO:0000313" key="4">
    <source>
        <dbReference type="Proteomes" id="UP000298050"/>
    </source>
</evidence>
<dbReference type="PROSITE" id="PS00086">
    <property type="entry name" value="CYTOCHROME_P450"/>
    <property type="match status" value="1"/>
</dbReference>
<dbReference type="AlphaFoldDB" id="A0A4Z0MA23"/>
<dbReference type="InterPro" id="IPR036396">
    <property type="entry name" value="Cyt_P450_sf"/>
</dbReference>
<evidence type="ECO:0000256" key="2">
    <source>
        <dbReference type="RuleBase" id="RU000461"/>
    </source>
</evidence>
<keyword evidence="2" id="KW-0479">Metal-binding</keyword>
<evidence type="ECO:0000256" key="1">
    <source>
        <dbReference type="ARBA" id="ARBA00010617"/>
    </source>
</evidence>
<dbReference type="GO" id="GO:0006707">
    <property type="term" value="P:cholesterol catabolic process"/>
    <property type="evidence" value="ECO:0007669"/>
    <property type="project" value="TreeGrafter"/>
</dbReference>
<dbReference type="GO" id="GO:0036199">
    <property type="term" value="F:cholest-4-en-3-one 26-monooxygenase activity"/>
    <property type="evidence" value="ECO:0007669"/>
    <property type="project" value="TreeGrafter"/>
</dbReference>
<keyword evidence="2" id="KW-0349">Heme</keyword>
<proteinExistence type="inferred from homology"/>
<organism evidence="3 4">
    <name type="scientific">Mangrovimicrobium sediminis</name>
    <dbReference type="NCBI Taxonomy" id="2562682"/>
    <lineage>
        <taxon>Bacteria</taxon>
        <taxon>Pseudomonadati</taxon>
        <taxon>Pseudomonadota</taxon>
        <taxon>Gammaproteobacteria</taxon>
        <taxon>Cellvibrionales</taxon>
        <taxon>Halieaceae</taxon>
        <taxon>Mangrovimicrobium</taxon>
    </lineage>
</organism>
<dbReference type="SUPFAM" id="SSF48264">
    <property type="entry name" value="Cytochrome P450"/>
    <property type="match status" value="1"/>
</dbReference>
<dbReference type="InterPro" id="IPR002397">
    <property type="entry name" value="Cyt_P450_B"/>
</dbReference>
<dbReference type="PRINTS" id="PR00359">
    <property type="entry name" value="BP450"/>
</dbReference>
<dbReference type="EMBL" id="SRLE01000001">
    <property type="protein sequence ID" value="TGD76145.1"/>
    <property type="molecule type" value="Genomic_DNA"/>
</dbReference>
<dbReference type="Proteomes" id="UP000298050">
    <property type="component" value="Unassembled WGS sequence"/>
</dbReference>
<dbReference type="GO" id="GO:0005506">
    <property type="term" value="F:iron ion binding"/>
    <property type="evidence" value="ECO:0007669"/>
    <property type="project" value="InterPro"/>
</dbReference>
<dbReference type="RefSeq" id="WP_135440722.1">
    <property type="nucleotide sequence ID" value="NZ_SRLE01000001.1"/>
</dbReference>